<dbReference type="OrthoDB" id="6331774at2"/>
<protein>
    <submittedName>
        <fullName evidence="1">Uncharacterized protein</fullName>
    </submittedName>
</protein>
<proteinExistence type="predicted"/>
<name>A0A5B7YG54_9ALTE</name>
<evidence type="ECO:0000313" key="1">
    <source>
        <dbReference type="EMBL" id="QCZ93429.1"/>
    </source>
</evidence>
<evidence type="ECO:0000313" key="2">
    <source>
        <dbReference type="Proteomes" id="UP000304912"/>
    </source>
</evidence>
<dbReference type="RefSeq" id="WP_139756173.1">
    <property type="nucleotide sequence ID" value="NZ_CP039852.1"/>
</dbReference>
<keyword evidence="2" id="KW-1185">Reference proteome</keyword>
<organism evidence="1 2">
    <name type="scientific">Salinimonas iocasae</name>
    <dbReference type="NCBI Taxonomy" id="2572577"/>
    <lineage>
        <taxon>Bacteria</taxon>
        <taxon>Pseudomonadati</taxon>
        <taxon>Pseudomonadota</taxon>
        <taxon>Gammaproteobacteria</taxon>
        <taxon>Alteromonadales</taxon>
        <taxon>Alteromonadaceae</taxon>
        <taxon>Alteromonas/Salinimonas group</taxon>
        <taxon>Salinimonas</taxon>
    </lineage>
</organism>
<sequence>MAGKNKSTPEKYRFFVKDNVVFDIPSDVYSQRQVDNWSKSILKTAEKLDDWVILSIPDISHTITQSAARQMKQDLAILKDHGCKGLLILTSTVNAKIFAHALDEENDESGLQITGSESIESLCQEAQQLLGSPAVLNFIGE</sequence>
<gene>
    <name evidence="1" type="ORF">FBQ74_08005</name>
</gene>
<dbReference type="KEGG" id="salk:FBQ74_08005"/>
<dbReference type="AlphaFoldDB" id="A0A5B7YG54"/>
<dbReference type="EMBL" id="CP039852">
    <property type="protein sequence ID" value="QCZ93429.1"/>
    <property type="molecule type" value="Genomic_DNA"/>
</dbReference>
<reference evidence="1 2" key="1">
    <citation type="submission" date="2019-04" db="EMBL/GenBank/DDBJ databases">
        <title>Salinimonas iocasae sp. nov., a halophilic bacterium isolated from the outer tube casing of tubeworms in Okinawa Trough.</title>
        <authorList>
            <person name="Zhang H."/>
            <person name="Wang H."/>
            <person name="Li C."/>
        </authorList>
    </citation>
    <scope>NUCLEOTIDE SEQUENCE [LARGE SCALE GENOMIC DNA]</scope>
    <source>
        <strain evidence="1 2">KX18D6</strain>
    </source>
</reference>
<accession>A0A5B7YG54</accession>
<dbReference type="Proteomes" id="UP000304912">
    <property type="component" value="Chromosome"/>
</dbReference>